<keyword evidence="2" id="KW-0472">Membrane</keyword>
<evidence type="ECO:0000259" key="3">
    <source>
        <dbReference type="Pfam" id="PF14365"/>
    </source>
</evidence>
<feature type="compositionally biased region" description="Basic and acidic residues" evidence="1">
    <location>
        <begin position="184"/>
        <end position="196"/>
    </location>
</feature>
<accession>A0A565BWJ2</accession>
<dbReference type="Pfam" id="PF14365">
    <property type="entry name" value="Neprosin_AP"/>
    <property type="match status" value="1"/>
</dbReference>
<dbReference type="AlphaFoldDB" id="A0A565BWJ2"/>
<dbReference type="EMBL" id="CABITT030000005">
    <property type="protein sequence ID" value="VVB05733.1"/>
    <property type="molecule type" value="Genomic_DNA"/>
</dbReference>
<dbReference type="PANTHER" id="PTHR31589">
    <property type="entry name" value="PROTEIN, PUTATIVE (DUF239)-RELATED-RELATED"/>
    <property type="match status" value="1"/>
</dbReference>
<dbReference type="PROSITE" id="PS51257">
    <property type="entry name" value="PROKAR_LIPOPROTEIN"/>
    <property type="match status" value="1"/>
</dbReference>
<gene>
    <name evidence="4" type="ORF">ANE_LOCUS16177</name>
</gene>
<dbReference type="Proteomes" id="UP000489600">
    <property type="component" value="Unassembled WGS sequence"/>
</dbReference>
<comment type="caution">
    <text evidence="4">The sequence shown here is derived from an EMBL/GenBank/DDBJ whole genome shotgun (WGS) entry which is preliminary data.</text>
</comment>
<dbReference type="InterPro" id="IPR053168">
    <property type="entry name" value="Glutamic_endopeptidase"/>
</dbReference>
<organism evidence="4 5">
    <name type="scientific">Arabis nemorensis</name>
    <dbReference type="NCBI Taxonomy" id="586526"/>
    <lineage>
        <taxon>Eukaryota</taxon>
        <taxon>Viridiplantae</taxon>
        <taxon>Streptophyta</taxon>
        <taxon>Embryophyta</taxon>
        <taxon>Tracheophyta</taxon>
        <taxon>Spermatophyta</taxon>
        <taxon>Magnoliopsida</taxon>
        <taxon>eudicotyledons</taxon>
        <taxon>Gunneridae</taxon>
        <taxon>Pentapetalae</taxon>
        <taxon>rosids</taxon>
        <taxon>malvids</taxon>
        <taxon>Brassicales</taxon>
        <taxon>Brassicaceae</taxon>
        <taxon>Arabideae</taxon>
        <taxon>Arabis</taxon>
    </lineage>
</organism>
<keyword evidence="2" id="KW-1133">Transmembrane helix</keyword>
<feature type="transmembrane region" description="Helical" evidence="2">
    <location>
        <begin position="79"/>
        <end position="99"/>
    </location>
</feature>
<evidence type="ECO:0000256" key="1">
    <source>
        <dbReference type="SAM" id="MobiDB-lite"/>
    </source>
</evidence>
<name>A0A565BWJ2_9BRAS</name>
<dbReference type="InterPro" id="IPR025521">
    <property type="entry name" value="Neprosin_propep"/>
</dbReference>
<dbReference type="PANTHER" id="PTHR31589:SF110">
    <property type="entry name" value="PROTEIN, PUTATIVE (DUF239)-RELATED"/>
    <property type="match status" value="1"/>
</dbReference>
<keyword evidence="2" id="KW-0812">Transmembrane</keyword>
<evidence type="ECO:0000256" key="2">
    <source>
        <dbReference type="SAM" id="Phobius"/>
    </source>
</evidence>
<sequence length="196" mass="22056">MKVKYFTLVIGGGVLNLGYFLVCSCSYRYGNLQGGYLNDKKLSIHWNCFRERSYFSRYEKRRHSNIPAHVSLCFRHKEGLFATLFLLAVFGVATAAAPVSTIHSPDGDVIDCINKLDQPALKHPLLKNHLFQETPTDMVKTNEGFGLQVWHANGASCPDGTIPIRRFEDEISHRKQQNPLVSDAAERATKGHEASY</sequence>
<dbReference type="OrthoDB" id="1060730at2759"/>
<keyword evidence="5" id="KW-1185">Reference proteome</keyword>
<reference evidence="4" key="1">
    <citation type="submission" date="2019-07" db="EMBL/GenBank/DDBJ databases">
        <authorList>
            <person name="Dittberner H."/>
        </authorList>
    </citation>
    <scope>NUCLEOTIDE SEQUENCE [LARGE SCALE GENOMIC DNA]</scope>
</reference>
<evidence type="ECO:0000313" key="4">
    <source>
        <dbReference type="EMBL" id="VVB05733.1"/>
    </source>
</evidence>
<protein>
    <recommendedName>
        <fullName evidence="3">Neprosin activation peptide domain-containing protein</fullName>
    </recommendedName>
</protein>
<feature type="region of interest" description="Disordered" evidence="1">
    <location>
        <begin position="173"/>
        <end position="196"/>
    </location>
</feature>
<feature type="transmembrane region" description="Helical" evidence="2">
    <location>
        <begin position="6"/>
        <end position="27"/>
    </location>
</feature>
<feature type="domain" description="Neprosin activation peptide" evidence="3">
    <location>
        <begin position="101"/>
        <end position="170"/>
    </location>
</feature>
<evidence type="ECO:0000313" key="5">
    <source>
        <dbReference type="Proteomes" id="UP000489600"/>
    </source>
</evidence>
<proteinExistence type="predicted"/>